<dbReference type="AlphaFoldDB" id="A0A8S1MMR3"/>
<proteinExistence type="predicted"/>
<evidence type="ECO:0000313" key="4">
    <source>
        <dbReference type="Proteomes" id="UP000692954"/>
    </source>
</evidence>
<keyword evidence="1" id="KW-0472">Membrane</keyword>
<keyword evidence="1" id="KW-0812">Transmembrane</keyword>
<evidence type="ECO:0008006" key="5">
    <source>
        <dbReference type="Google" id="ProtNLM"/>
    </source>
</evidence>
<protein>
    <recommendedName>
        <fullName evidence="5">Transmembrane protein</fullName>
    </recommendedName>
</protein>
<feature type="signal peptide" evidence="2">
    <location>
        <begin position="1"/>
        <end position="17"/>
    </location>
</feature>
<sequence length="1277" mass="154413">MNIVLLIFEFTIQISYSQEANCQNLTMIPNTTYYANQFDRYILEGEEEDYININKIDQEILERQFIIPYEEEPIQIKIINSIEEEKIEEKLICSLFLTSQYIIRCIKFESIYFSKNNSFVEKIKLETNISSQEICDEMHFQNDGFILLCSKNNFLIKYHITLLNQIKIDLVYDVSSQIQDRCKKQQFCMQNNQIFIMYYQCSKWLILQMDKQQFYVILEYNMIEEYPSISQFSFIYDISFCLKQKIIFFFLIEKNQYINLIYNIPNYFKYIQFEKYERELQKIVADYSCIHTIMILKIDEPNNNFNEYQIAEIGLQEYYKTKDIHYHSDFIFLQNKTQLTILIDLNLNKTYNILDTQLTFFRQYNLFFQIDSYNKVLQFYRYFPLNTFIKPKLKYLFLISKSSFNKNLVVCYKIQYENKNQVQIQNQIMVPIQITCQKIQQFFYPQKQFISLEYFSYPLFKKEINMLNVSIWNNQKFDLICYKNFMNQHNFADIYLKQIVMNNYLYLITKSLLFIFDCQNNQILTKININQITVFQYGDEFYLYGQDNNTIKVIQILPGEISASQINFNKKIQRIKQIQSHLIINIKNQKLPLLLEILTKQLFQLSNNLYQNEEILYYQKIGDFYFIHYPNVFILELKQNVKCFKLQEVHVFYISTWVVSIQFQIFAVKNQTNTIMIYYLDQFQILEMSNFTFSNYNLSYPLQYITSISYFVILVEKNNFQYLAILYRYQNSLILNDIIQTASTNFIFYQNTLLYYDVNKVLRQKYLFNLVLEVQIQQIWHEFFTSYEMELTLFEKEENYTSYQNFQLLIQNTCQNLYSKQQKIEINLIQGQKFQVKLQNYFFGPINYVTLQNLQTKLKGPLQFNLKISDCTDDTSFFCFRQYYSESEKNMKTLHFTALILQNQIILKNLHKFISTQVLDSFWIMDSNYLLIIDFDGSLQFSLITLSNETFFEISNLITQIQVSQIDKKIIKIGNLILIKDSNYNLYWVQNLTIIKLQISDNFLDLLYIENSSDLYVSLIRLYIEHNFDIELKIYTMSLKEYKIIYNRIITQELNILFSQYFLYTSDKLQDFIELQLVQCKIESNTIIMEIYFLFKQFSFLTKFQIDILNDSISYFQLIKQIRNHGDNYYSQMKIHYLDDNFLVLKQLDPQFFFLYDLRQDIQFLDYIQNISQEVQIQRINNTHYIFTNQQDAHLGMFGYEIEFENSYEGEYSIVLQAENSISSAEFHLQITINQSKFNYQSTIVIQLLFNMLFIIIYINKYQQKRNRAKQINRVVE</sequence>
<dbReference type="Proteomes" id="UP000692954">
    <property type="component" value="Unassembled WGS sequence"/>
</dbReference>
<feature type="transmembrane region" description="Helical" evidence="1">
    <location>
        <begin position="1240"/>
        <end position="1260"/>
    </location>
</feature>
<evidence type="ECO:0000313" key="3">
    <source>
        <dbReference type="EMBL" id="CAD8078493.1"/>
    </source>
</evidence>
<keyword evidence="1" id="KW-1133">Transmembrane helix</keyword>
<comment type="caution">
    <text evidence="3">The sequence shown here is derived from an EMBL/GenBank/DDBJ whole genome shotgun (WGS) entry which is preliminary data.</text>
</comment>
<feature type="chain" id="PRO_5035906195" description="Transmembrane protein" evidence="2">
    <location>
        <begin position="18"/>
        <end position="1277"/>
    </location>
</feature>
<evidence type="ECO:0000256" key="2">
    <source>
        <dbReference type="SAM" id="SignalP"/>
    </source>
</evidence>
<reference evidence="3" key="1">
    <citation type="submission" date="2021-01" db="EMBL/GenBank/DDBJ databases">
        <authorList>
            <consortium name="Genoscope - CEA"/>
            <person name="William W."/>
        </authorList>
    </citation>
    <scope>NUCLEOTIDE SEQUENCE</scope>
</reference>
<name>A0A8S1MMR3_9CILI</name>
<gene>
    <name evidence="3" type="ORF">PSON_ATCC_30995.1.T0370336</name>
</gene>
<accession>A0A8S1MMR3</accession>
<keyword evidence="4" id="KW-1185">Reference proteome</keyword>
<dbReference type="EMBL" id="CAJJDN010000037">
    <property type="protein sequence ID" value="CAD8078493.1"/>
    <property type="molecule type" value="Genomic_DNA"/>
</dbReference>
<keyword evidence="2" id="KW-0732">Signal</keyword>
<organism evidence="3 4">
    <name type="scientific">Paramecium sonneborni</name>
    <dbReference type="NCBI Taxonomy" id="65129"/>
    <lineage>
        <taxon>Eukaryota</taxon>
        <taxon>Sar</taxon>
        <taxon>Alveolata</taxon>
        <taxon>Ciliophora</taxon>
        <taxon>Intramacronucleata</taxon>
        <taxon>Oligohymenophorea</taxon>
        <taxon>Peniculida</taxon>
        <taxon>Parameciidae</taxon>
        <taxon>Paramecium</taxon>
    </lineage>
</organism>
<evidence type="ECO:0000256" key="1">
    <source>
        <dbReference type="SAM" id="Phobius"/>
    </source>
</evidence>